<keyword evidence="2" id="KW-1185">Reference proteome</keyword>
<dbReference type="AlphaFoldDB" id="A0A2V4AVV5"/>
<dbReference type="OrthoDB" id="3617768at2"/>
<dbReference type="RefSeq" id="WP_112282562.1">
    <property type="nucleotide sequence ID" value="NZ_MASW01000003.1"/>
</dbReference>
<dbReference type="Proteomes" id="UP000249915">
    <property type="component" value="Unassembled WGS sequence"/>
</dbReference>
<evidence type="ECO:0000313" key="1">
    <source>
        <dbReference type="EMBL" id="PXY25438.1"/>
    </source>
</evidence>
<dbReference type="EMBL" id="MASW01000003">
    <property type="protein sequence ID" value="PXY25438.1"/>
    <property type="molecule type" value="Genomic_DNA"/>
</dbReference>
<name>A0A2V4AVV5_9PSEU</name>
<dbReference type="InterPro" id="IPR038025">
    <property type="entry name" value="CbeA_sf"/>
</dbReference>
<evidence type="ECO:0000313" key="2">
    <source>
        <dbReference type="Proteomes" id="UP000249915"/>
    </source>
</evidence>
<gene>
    <name evidence="1" type="ORF">BAY60_18870</name>
</gene>
<proteinExistence type="predicted"/>
<comment type="caution">
    <text evidence="1">The sequence shown here is derived from an EMBL/GenBank/DDBJ whole genome shotgun (WGS) entry which is preliminary data.</text>
</comment>
<dbReference type="SUPFAM" id="SSF143737">
    <property type="entry name" value="YeeU-like"/>
    <property type="match status" value="1"/>
</dbReference>
<accession>A0A2V4AVV5</accession>
<sequence>MLKFGYNRGLPDGTDTAWGCRAIVAQDGFVDVPPDRTDLAGPRADELLFHLQHHVGHAWRERASELLRAGDIDIRRGGDVTLYEDHAVVIKANTNGSGGYLYVCAYLR</sequence>
<organism evidence="1 2">
    <name type="scientific">Prauserella muralis</name>
    <dbReference type="NCBI Taxonomy" id="588067"/>
    <lineage>
        <taxon>Bacteria</taxon>
        <taxon>Bacillati</taxon>
        <taxon>Actinomycetota</taxon>
        <taxon>Actinomycetes</taxon>
        <taxon>Pseudonocardiales</taxon>
        <taxon>Pseudonocardiaceae</taxon>
        <taxon>Prauserella</taxon>
    </lineage>
</organism>
<protein>
    <submittedName>
        <fullName evidence="1">Uncharacterized protein</fullName>
    </submittedName>
</protein>
<reference evidence="1 2" key="1">
    <citation type="submission" date="2016-07" db="EMBL/GenBank/DDBJ databases">
        <title>Draft genome sequence of Prauserella muralis DSM 45305, isolated from a mould-covered wall in an indoor environment.</title>
        <authorList>
            <person name="Ruckert C."/>
            <person name="Albersmeier A."/>
            <person name="Jiang C.-L."/>
            <person name="Jiang Y."/>
            <person name="Kalinowski J."/>
            <person name="Schneider O."/>
            <person name="Winkler A."/>
            <person name="Zotchev S.B."/>
        </authorList>
    </citation>
    <scope>NUCLEOTIDE SEQUENCE [LARGE SCALE GENOMIC DNA]</scope>
    <source>
        <strain evidence="1 2">DSM 45305</strain>
    </source>
</reference>